<proteinExistence type="inferred from homology"/>
<evidence type="ECO:0000313" key="2">
    <source>
        <dbReference type="EMBL" id="KAL0445537.1"/>
    </source>
</evidence>
<dbReference type="Pfam" id="PF03492">
    <property type="entry name" value="Methyltransf_7"/>
    <property type="match status" value="1"/>
</dbReference>
<dbReference type="GO" id="GO:0008168">
    <property type="term" value="F:methyltransferase activity"/>
    <property type="evidence" value="ECO:0007669"/>
    <property type="project" value="UniProtKB-KW"/>
</dbReference>
<dbReference type="AlphaFoldDB" id="A0AAW2WUS6"/>
<evidence type="ECO:0000256" key="1">
    <source>
        <dbReference type="ARBA" id="ARBA00007967"/>
    </source>
</evidence>
<dbReference type="SUPFAM" id="SSF53335">
    <property type="entry name" value="S-adenosyl-L-methionine-dependent methyltransferases"/>
    <property type="match status" value="1"/>
</dbReference>
<reference evidence="2" key="2">
    <citation type="journal article" date="2024" name="Plant">
        <title>Genomic evolution and insights into agronomic trait innovations of Sesamum species.</title>
        <authorList>
            <person name="Miao H."/>
            <person name="Wang L."/>
            <person name="Qu L."/>
            <person name="Liu H."/>
            <person name="Sun Y."/>
            <person name="Le M."/>
            <person name="Wang Q."/>
            <person name="Wei S."/>
            <person name="Zheng Y."/>
            <person name="Lin W."/>
            <person name="Duan Y."/>
            <person name="Cao H."/>
            <person name="Xiong S."/>
            <person name="Wang X."/>
            <person name="Wei L."/>
            <person name="Li C."/>
            <person name="Ma Q."/>
            <person name="Ju M."/>
            <person name="Zhao R."/>
            <person name="Li G."/>
            <person name="Mu C."/>
            <person name="Tian Q."/>
            <person name="Mei H."/>
            <person name="Zhang T."/>
            <person name="Gao T."/>
            <person name="Zhang H."/>
        </authorList>
    </citation>
    <scope>NUCLEOTIDE SEQUENCE</scope>
    <source>
        <strain evidence="2">KEN1</strain>
    </source>
</reference>
<comment type="caution">
    <text evidence="2">The sequence shown here is derived from an EMBL/GenBank/DDBJ whole genome shotgun (WGS) entry which is preliminary data.</text>
</comment>
<keyword evidence="2" id="KW-0489">Methyltransferase</keyword>
<dbReference type="EMBL" id="JACGWN010000006">
    <property type="protein sequence ID" value="KAL0445537.1"/>
    <property type="molecule type" value="Genomic_DNA"/>
</dbReference>
<dbReference type="InterPro" id="IPR029063">
    <property type="entry name" value="SAM-dependent_MTases_sf"/>
</dbReference>
<reference evidence="2" key="1">
    <citation type="submission" date="2020-06" db="EMBL/GenBank/DDBJ databases">
        <authorList>
            <person name="Li T."/>
            <person name="Hu X."/>
            <person name="Zhang T."/>
            <person name="Song X."/>
            <person name="Zhang H."/>
            <person name="Dai N."/>
            <person name="Sheng W."/>
            <person name="Hou X."/>
            <person name="Wei L."/>
        </authorList>
    </citation>
    <scope>NUCLEOTIDE SEQUENCE</scope>
    <source>
        <strain evidence="2">KEN1</strain>
        <tissue evidence="2">Leaf</tissue>
    </source>
</reference>
<keyword evidence="2" id="KW-0808">Transferase</keyword>
<comment type="similarity">
    <text evidence="1">Belongs to the methyltransferase superfamily. Type-7 methyltransferase family.</text>
</comment>
<accession>A0AAW2WUS6</accession>
<gene>
    <name evidence="2" type="ORF">Slati_1681600</name>
</gene>
<protein>
    <submittedName>
        <fullName evidence="2">S-adenosylmethionine-dependent methyltransferase</fullName>
    </submittedName>
</protein>
<name>A0AAW2WUS6_9LAMI</name>
<sequence>MSKTPPTRLWLLNWPQLFPSHADRHSSYLPKACFRRTHHSQIPELFVVFNDVITNVFNTIFSSLPPSRNYNAIGVPGDFHGRLLPESSLHFAYFLGHSIGLRRCQRRWRKAVLRLGTKGKFCTQDRKEVRDAYLNPYAKDIEAFLEARAVEMVSGGLMALLILEFLPFGTLRLNTLSLLVSPFWHLASWTWPGRAVCEGLLTDHFGSDINDELFALFMEKLAASPVFLNPNNDKSIVILVVLKRSSD</sequence>
<organism evidence="2">
    <name type="scientific">Sesamum latifolium</name>
    <dbReference type="NCBI Taxonomy" id="2727402"/>
    <lineage>
        <taxon>Eukaryota</taxon>
        <taxon>Viridiplantae</taxon>
        <taxon>Streptophyta</taxon>
        <taxon>Embryophyta</taxon>
        <taxon>Tracheophyta</taxon>
        <taxon>Spermatophyta</taxon>
        <taxon>Magnoliopsida</taxon>
        <taxon>eudicotyledons</taxon>
        <taxon>Gunneridae</taxon>
        <taxon>Pentapetalae</taxon>
        <taxon>asterids</taxon>
        <taxon>lamiids</taxon>
        <taxon>Lamiales</taxon>
        <taxon>Pedaliaceae</taxon>
        <taxon>Sesamum</taxon>
    </lineage>
</organism>
<dbReference type="Gene3D" id="3.40.50.150">
    <property type="entry name" value="Vaccinia Virus protein VP39"/>
    <property type="match status" value="1"/>
</dbReference>
<dbReference type="InterPro" id="IPR005299">
    <property type="entry name" value="MeTrfase_7"/>
</dbReference>
<dbReference type="PANTHER" id="PTHR31009">
    <property type="entry name" value="S-ADENOSYL-L-METHIONINE:CARBOXYL METHYLTRANSFERASE FAMILY PROTEIN"/>
    <property type="match status" value="1"/>
</dbReference>
<dbReference type="GO" id="GO:0032259">
    <property type="term" value="P:methylation"/>
    <property type="evidence" value="ECO:0007669"/>
    <property type="project" value="UniProtKB-KW"/>
</dbReference>